<organism evidence="1 2">
    <name type="scientific">Dasania phycosphaerae</name>
    <dbReference type="NCBI Taxonomy" id="2950436"/>
    <lineage>
        <taxon>Bacteria</taxon>
        <taxon>Pseudomonadati</taxon>
        <taxon>Pseudomonadota</taxon>
        <taxon>Gammaproteobacteria</taxon>
        <taxon>Cellvibrionales</taxon>
        <taxon>Spongiibacteraceae</taxon>
        <taxon>Dasania</taxon>
    </lineage>
</organism>
<evidence type="ECO:0000313" key="1">
    <source>
        <dbReference type="EMBL" id="MCZ0863905.1"/>
    </source>
</evidence>
<dbReference type="Pfam" id="PF14375">
    <property type="entry name" value="Cys_rich_CWC"/>
    <property type="match status" value="1"/>
</dbReference>
<dbReference type="Proteomes" id="UP001069090">
    <property type="component" value="Unassembled WGS sequence"/>
</dbReference>
<dbReference type="AlphaFoldDB" id="A0A9J6RHU0"/>
<name>A0A9J6RHU0_9GAMM</name>
<dbReference type="RefSeq" id="WP_258330053.1">
    <property type="nucleotide sequence ID" value="NZ_JAPTGG010000001.1"/>
</dbReference>
<accession>A0A9J6RHU0</accession>
<proteinExistence type="predicted"/>
<sequence length="67" mass="7028">MDKDRCPLCGNANLCAVNQGGSITQCWCSKATINPAALAAVSADDQGQRCICQQCASRVDQLSKPAQ</sequence>
<keyword evidence="2" id="KW-1185">Reference proteome</keyword>
<evidence type="ECO:0000313" key="2">
    <source>
        <dbReference type="Proteomes" id="UP001069090"/>
    </source>
</evidence>
<dbReference type="EMBL" id="JAPTGG010000001">
    <property type="protein sequence ID" value="MCZ0863905.1"/>
    <property type="molecule type" value="Genomic_DNA"/>
</dbReference>
<comment type="caution">
    <text evidence="1">The sequence shown here is derived from an EMBL/GenBank/DDBJ whole genome shotgun (WGS) entry which is preliminary data.</text>
</comment>
<dbReference type="InterPro" id="IPR032720">
    <property type="entry name" value="Cys_rich_CWC"/>
</dbReference>
<gene>
    <name evidence="1" type="ORF">O0V09_01755</name>
</gene>
<protein>
    <submittedName>
        <fullName evidence="1">Cysteine-rich CWC family protein</fullName>
    </submittedName>
</protein>
<reference evidence="1 2" key="1">
    <citation type="submission" date="2022-12" db="EMBL/GenBank/DDBJ databases">
        <title>Dasania phycosphaerae sp. nov., isolated from particulate material of the south coast of Korea.</title>
        <authorList>
            <person name="Jiang Y."/>
        </authorList>
    </citation>
    <scope>NUCLEOTIDE SEQUENCE [LARGE SCALE GENOMIC DNA]</scope>
    <source>
        <strain evidence="1 2">GY-19</strain>
    </source>
</reference>